<sequence>MEEGARERSRGGSIGSIDNQTRNLIGMQGPRRGSVGGMENVRKRKFANTLMEKVPTYRKKKSQEAFVVMEVLQMMAKLMEELSSLSAILPALSINKEHIESWRKEQEKEVEVRGGSIDNQTRNLIRMQVPRRGSVGRMENVRKRKFANTLMEEVPIYRKKKSQEAFVVMEMLQMMAKLMEELSSLSAILPALSINKEHIESWRKEQGKEVEVRSGSIDNQTRNVIRMQVPRRGSVGGMENVRKRKFANTLMEEVPTYRKKESQEAFVVMEVLQMMAKLMEELS</sequence>
<evidence type="ECO:0000313" key="2">
    <source>
        <dbReference type="EMBL" id="KAL3278924.1"/>
    </source>
</evidence>
<accession>A0ABD2NK67</accession>
<keyword evidence="3" id="KW-1185">Reference proteome</keyword>
<name>A0ABD2NK67_9CUCU</name>
<reference evidence="2 3" key="1">
    <citation type="journal article" date="2021" name="BMC Biol.">
        <title>Horizontally acquired antibacterial genes associated with adaptive radiation of ladybird beetles.</title>
        <authorList>
            <person name="Li H.S."/>
            <person name="Tang X.F."/>
            <person name="Huang Y.H."/>
            <person name="Xu Z.Y."/>
            <person name="Chen M.L."/>
            <person name="Du X.Y."/>
            <person name="Qiu B.Y."/>
            <person name="Chen P.T."/>
            <person name="Zhang W."/>
            <person name="Slipinski A."/>
            <person name="Escalona H.E."/>
            <person name="Waterhouse R.M."/>
            <person name="Zwick A."/>
            <person name="Pang H."/>
        </authorList>
    </citation>
    <scope>NUCLEOTIDE SEQUENCE [LARGE SCALE GENOMIC DNA]</scope>
    <source>
        <strain evidence="2">SYSU2018</strain>
    </source>
</reference>
<feature type="region of interest" description="Disordered" evidence="1">
    <location>
        <begin position="1"/>
        <end position="37"/>
    </location>
</feature>
<dbReference type="Proteomes" id="UP001516400">
    <property type="component" value="Unassembled WGS sequence"/>
</dbReference>
<dbReference type="EMBL" id="JABFTP020000124">
    <property type="protein sequence ID" value="KAL3278924.1"/>
    <property type="molecule type" value="Genomic_DNA"/>
</dbReference>
<protein>
    <submittedName>
        <fullName evidence="2">Uncharacterized protein</fullName>
    </submittedName>
</protein>
<comment type="caution">
    <text evidence="2">The sequence shown here is derived from an EMBL/GenBank/DDBJ whole genome shotgun (WGS) entry which is preliminary data.</text>
</comment>
<organism evidence="2 3">
    <name type="scientific">Cryptolaemus montrouzieri</name>
    <dbReference type="NCBI Taxonomy" id="559131"/>
    <lineage>
        <taxon>Eukaryota</taxon>
        <taxon>Metazoa</taxon>
        <taxon>Ecdysozoa</taxon>
        <taxon>Arthropoda</taxon>
        <taxon>Hexapoda</taxon>
        <taxon>Insecta</taxon>
        <taxon>Pterygota</taxon>
        <taxon>Neoptera</taxon>
        <taxon>Endopterygota</taxon>
        <taxon>Coleoptera</taxon>
        <taxon>Polyphaga</taxon>
        <taxon>Cucujiformia</taxon>
        <taxon>Coccinelloidea</taxon>
        <taxon>Coccinellidae</taxon>
        <taxon>Scymninae</taxon>
        <taxon>Scymnini</taxon>
        <taxon>Cryptolaemus</taxon>
    </lineage>
</organism>
<gene>
    <name evidence="2" type="ORF">HHI36_016442</name>
</gene>
<feature type="non-terminal residue" evidence="2">
    <location>
        <position position="283"/>
    </location>
</feature>
<evidence type="ECO:0000256" key="1">
    <source>
        <dbReference type="SAM" id="MobiDB-lite"/>
    </source>
</evidence>
<feature type="compositionally biased region" description="Basic and acidic residues" evidence="1">
    <location>
        <begin position="1"/>
        <end position="10"/>
    </location>
</feature>
<dbReference type="AlphaFoldDB" id="A0ABD2NK67"/>
<proteinExistence type="predicted"/>
<evidence type="ECO:0000313" key="3">
    <source>
        <dbReference type="Proteomes" id="UP001516400"/>
    </source>
</evidence>